<organism evidence="1 2">
    <name type="scientific">Halalkalicoccus paucihalophilus</name>
    <dbReference type="NCBI Taxonomy" id="1008153"/>
    <lineage>
        <taxon>Archaea</taxon>
        <taxon>Methanobacteriati</taxon>
        <taxon>Methanobacteriota</taxon>
        <taxon>Stenosarchaea group</taxon>
        <taxon>Halobacteria</taxon>
        <taxon>Halobacteriales</taxon>
        <taxon>Halococcaceae</taxon>
        <taxon>Halalkalicoccus</taxon>
    </lineage>
</organism>
<name>A0A151ACZ9_9EURY</name>
<evidence type="ECO:0008006" key="3">
    <source>
        <dbReference type="Google" id="ProtNLM"/>
    </source>
</evidence>
<proteinExistence type="predicted"/>
<sequence>MKHIEIRTTHDDPELVARAVSPDNTPEIETRTDGRQVVTTIARESTGGLSTTADDYVVNLTVATQVAQLSDQITETNHE</sequence>
<evidence type="ECO:0000313" key="2">
    <source>
        <dbReference type="Proteomes" id="UP000075321"/>
    </source>
</evidence>
<dbReference type="RefSeq" id="WP_066382364.1">
    <property type="nucleotide sequence ID" value="NZ_LTAZ01000005.1"/>
</dbReference>
<protein>
    <recommendedName>
        <fullName evidence="3">KEOPS complex Pcc1-like subunit</fullName>
    </recommendedName>
</protein>
<dbReference type="OrthoDB" id="107316at2157"/>
<gene>
    <name evidence="1" type="ORF">HAPAU_21720</name>
</gene>
<dbReference type="AlphaFoldDB" id="A0A151ACZ9"/>
<dbReference type="PATRIC" id="fig|1008153.3.peg.2211"/>
<comment type="caution">
    <text evidence="1">The sequence shown here is derived from an EMBL/GenBank/DDBJ whole genome shotgun (WGS) entry which is preliminary data.</text>
</comment>
<accession>A0A151ACZ9</accession>
<dbReference type="NCBIfam" id="NF011470">
    <property type="entry name" value="PRK14887.1"/>
    <property type="match status" value="1"/>
</dbReference>
<reference evidence="1 2" key="1">
    <citation type="submission" date="2016-02" db="EMBL/GenBank/DDBJ databases">
        <title>Genome sequence of Halalkalicoccus paucihalophilus DSM 24557.</title>
        <authorList>
            <person name="Poehlein A."/>
            <person name="Daniel R."/>
        </authorList>
    </citation>
    <scope>NUCLEOTIDE SEQUENCE [LARGE SCALE GENOMIC DNA]</scope>
    <source>
        <strain evidence="1 2">DSM 24557</strain>
    </source>
</reference>
<dbReference type="EMBL" id="LTAZ01000005">
    <property type="protein sequence ID" value="KYH25499.1"/>
    <property type="molecule type" value="Genomic_DNA"/>
</dbReference>
<keyword evidence="2" id="KW-1185">Reference proteome</keyword>
<dbReference type="Proteomes" id="UP000075321">
    <property type="component" value="Unassembled WGS sequence"/>
</dbReference>
<evidence type="ECO:0000313" key="1">
    <source>
        <dbReference type="EMBL" id="KYH25499.1"/>
    </source>
</evidence>